<keyword evidence="3" id="KW-0813">Transport</keyword>
<keyword evidence="8" id="KW-0732">Signal</keyword>
<evidence type="ECO:0000256" key="6">
    <source>
        <dbReference type="ARBA" id="ARBA00023136"/>
    </source>
</evidence>
<keyword evidence="4" id="KW-1134">Transmembrane beta strand</keyword>
<protein>
    <submittedName>
        <fullName evidence="9">Type I secretion protein TolC</fullName>
    </submittedName>
</protein>
<dbReference type="PANTHER" id="PTHR30026">
    <property type="entry name" value="OUTER MEMBRANE PROTEIN TOLC"/>
    <property type="match status" value="1"/>
</dbReference>
<keyword evidence="6" id="KW-0472">Membrane</keyword>
<dbReference type="InterPro" id="IPR051906">
    <property type="entry name" value="TolC-like"/>
</dbReference>
<evidence type="ECO:0000256" key="5">
    <source>
        <dbReference type="ARBA" id="ARBA00022692"/>
    </source>
</evidence>
<dbReference type="SUPFAM" id="SSF56954">
    <property type="entry name" value="Outer membrane efflux proteins (OEP)"/>
    <property type="match status" value="1"/>
</dbReference>
<dbReference type="Proteomes" id="UP000748752">
    <property type="component" value="Unassembled WGS sequence"/>
</dbReference>
<keyword evidence="7" id="KW-0998">Cell outer membrane</keyword>
<name>A0ABS1CIZ9_9GAMM</name>
<dbReference type="Pfam" id="PF02321">
    <property type="entry name" value="OEP"/>
    <property type="match status" value="2"/>
</dbReference>
<evidence type="ECO:0000256" key="7">
    <source>
        <dbReference type="ARBA" id="ARBA00023237"/>
    </source>
</evidence>
<dbReference type="EMBL" id="NRRV01000032">
    <property type="protein sequence ID" value="MBK1631797.1"/>
    <property type="molecule type" value="Genomic_DNA"/>
</dbReference>
<dbReference type="Gene3D" id="1.20.1600.10">
    <property type="entry name" value="Outer membrane efflux proteins (OEP)"/>
    <property type="match status" value="1"/>
</dbReference>
<feature type="chain" id="PRO_5046463343" evidence="8">
    <location>
        <begin position="25"/>
        <end position="451"/>
    </location>
</feature>
<sequence length="451" mass="49251">MIMHRPAPLLAACVIALMPFASPAEDLLAVYDLAVDSDPGLREAEQTLFATREVKPQARALLLPNFGLNGEVEYQSVDSSGTGITGSFSRSDSFDTQRASAVVNQSVYNRADWIRLDQADDTIAQAEAEYRNAQIDLMVRTTEAYFAVLEAADLVRVREALVAADERQLEQSKQRFEVGLVAITDVNDSQAAFDRSRAQLITAENGLNNAWEALRRIIGPVSMPLARLGDRLPLAPPSPNDINVWAETALANNYAIIAAKEAAEAARKDIEIERSGYYPSVDLQAGYDVNRSGAQFNTDTDTGFVGLSVNVPIYQGGAVASRTRQAGHQFRAAQDRLDQQRRAVINQVKDAFRGVLSSISDVRARQAAIVSAQSSLESTEAGLEVGTRTQVDVLNATRALFEARFDYFAARYDYIINGVRLHQATSTLTRDVLAKGNEWLTEADVVPPPAN</sequence>
<dbReference type="InterPro" id="IPR003423">
    <property type="entry name" value="OMP_efflux"/>
</dbReference>
<dbReference type="PANTHER" id="PTHR30026:SF20">
    <property type="entry name" value="OUTER MEMBRANE PROTEIN TOLC"/>
    <property type="match status" value="1"/>
</dbReference>
<reference evidence="9 10" key="1">
    <citation type="journal article" date="2020" name="Microorganisms">
        <title>Osmotic Adaptation and Compatible Solute Biosynthesis of Phototrophic Bacteria as Revealed from Genome Analyses.</title>
        <authorList>
            <person name="Imhoff J.F."/>
            <person name="Rahn T."/>
            <person name="Kunzel S."/>
            <person name="Keller A."/>
            <person name="Neulinger S.C."/>
        </authorList>
    </citation>
    <scope>NUCLEOTIDE SEQUENCE [LARGE SCALE GENOMIC DNA]</scope>
    <source>
        <strain evidence="9 10">DSM 6210</strain>
    </source>
</reference>
<accession>A0ABS1CIZ9</accession>
<dbReference type="NCBIfam" id="TIGR01844">
    <property type="entry name" value="type_I_sec_TolC"/>
    <property type="match status" value="1"/>
</dbReference>
<evidence type="ECO:0000256" key="1">
    <source>
        <dbReference type="ARBA" id="ARBA00004442"/>
    </source>
</evidence>
<keyword evidence="10" id="KW-1185">Reference proteome</keyword>
<comment type="caution">
    <text evidence="9">The sequence shown here is derived from an EMBL/GenBank/DDBJ whole genome shotgun (WGS) entry which is preliminary data.</text>
</comment>
<gene>
    <name evidence="9" type="ORF">CKO31_13840</name>
</gene>
<evidence type="ECO:0000256" key="2">
    <source>
        <dbReference type="ARBA" id="ARBA00007613"/>
    </source>
</evidence>
<organism evidence="9 10">
    <name type="scientific">Thiohalocapsa halophila</name>
    <dbReference type="NCBI Taxonomy" id="69359"/>
    <lineage>
        <taxon>Bacteria</taxon>
        <taxon>Pseudomonadati</taxon>
        <taxon>Pseudomonadota</taxon>
        <taxon>Gammaproteobacteria</taxon>
        <taxon>Chromatiales</taxon>
        <taxon>Chromatiaceae</taxon>
        <taxon>Thiohalocapsa</taxon>
    </lineage>
</organism>
<evidence type="ECO:0000313" key="9">
    <source>
        <dbReference type="EMBL" id="MBK1631797.1"/>
    </source>
</evidence>
<feature type="signal peptide" evidence="8">
    <location>
        <begin position="1"/>
        <end position="24"/>
    </location>
</feature>
<comment type="subcellular location">
    <subcellularLocation>
        <location evidence="1">Cell outer membrane</location>
    </subcellularLocation>
</comment>
<dbReference type="InterPro" id="IPR010130">
    <property type="entry name" value="T1SS_OMP_TolC"/>
</dbReference>
<evidence type="ECO:0000256" key="8">
    <source>
        <dbReference type="SAM" id="SignalP"/>
    </source>
</evidence>
<proteinExistence type="inferred from homology"/>
<keyword evidence="5" id="KW-0812">Transmembrane</keyword>
<evidence type="ECO:0000313" key="10">
    <source>
        <dbReference type="Proteomes" id="UP000748752"/>
    </source>
</evidence>
<evidence type="ECO:0000256" key="3">
    <source>
        <dbReference type="ARBA" id="ARBA00022448"/>
    </source>
</evidence>
<comment type="similarity">
    <text evidence="2">Belongs to the outer membrane factor (OMF) (TC 1.B.17) family.</text>
</comment>
<evidence type="ECO:0000256" key="4">
    <source>
        <dbReference type="ARBA" id="ARBA00022452"/>
    </source>
</evidence>